<name>A0A0A1SST3_9HYPO</name>
<feature type="transmembrane region" description="Helical" evidence="5">
    <location>
        <begin position="368"/>
        <end position="390"/>
    </location>
</feature>
<feature type="transmembrane region" description="Helical" evidence="5">
    <location>
        <begin position="396"/>
        <end position="415"/>
    </location>
</feature>
<protein>
    <recommendedName>
        <fullName evidence="6">Amino acid permease/ SLC12A domain-containing protein</fullName>
    </recommendedName>
</protein>
<evidence type="ECO:0000313" key="7">
    <source>
        <dbReference type="EMBL" id="CEJ81161.1"/>
    </source>
</evidence>
<evidence type="ECO:0000259" key="6">
    <source>
        <dbReference type="Pfam" id="PF00324"/>
    </source>
</evidence>
<feature type="transmembrane region" description="Helical" evidence="5">
    <location>
        <begin position="155"/>
        <end position="176"/>
    </location>
</feature>
<dbReference type="PANTHER" id="PTHR43341">
    <property type="entry name" value="AMINO ACID PERMEASE"/>
    <property type="match status" value="1"/>
</dbReference>
<dbReference type="PANTHER" id="PTHR43341:SF36">
    <property type="entry name" value="PROLINE-SPECIFIC PERMEASE"/>
    <property type="match status" value="1"/>
</dbReference>
<keyword evidence="2 5" id="KW-0812">Transmembrane</keyword>
<keyword evidence="4 5" id="KW-0472">Membrane</keyword>
<reference evidence="7 8" key="1">
    <citation type="journal article" date="2015" name="Genome Announc.">
        <title>Draft Genome Sequence and Gene Annotation of the Entomopathogenic Fungus Verticillium hemipterigenum.</title>
        <authorList>
            <person name="Horn F."/>
            <person name="Habel A."/>
            <person name="Scharf D.H."/>
            <person name="Dworschak J."/>
            <person name="Brakhage A.A."/>
            <person name="Guthke R."/>
            <person name="Hertweck C."/>
            <person name="Linde J."/>
        </authorList>
    </citation>
    <scope>NUCLEOTIDE SEQUENCE [LARGE SCALE GENOMIC DNA]</scope>
</reference>
<feature type="transmembrane region" description="Helical" evidence="5">
    <location>
        <begin position="322"/>
        <end position="343"/>
    </location>
</feature>
<dbReference type="STRING" id="1531966.A0A0A1SST3"/>
<proteinExistence type="predicted"/>
<dbReference type="InterPro" id="IPR050524">
    <property type="entry name" value="APC_YAT"/>
</dbReference>
<evidence type="ECO:0000256" key="3">
    <source>
        <dbReference type="ARBA" id="ARBA00022989"/>
    </source>
</evidence>
<dbReference type="GO" id="GO:0016020">
    <property type="term" value="C:membrane"/>
    <property type="evidence" value="ECO:0007669"/>
    <property type="project" value="UniProtKB-SubCell"/>
</dbReference>
<dbReference type="PIRSF" id="PIRSF006060">
    <property type="entry name" value="AA_transporter"/>
    <property type="match status" value="1"/>
</dbReference>
<dbReference type="Pfam" id="PF00324">
    <property type="entry name" value="AA_permease"/>
    <property type="match status" value="1"/>
</dbReference>
<feature type="transmembrane region" description="Helical" evidence="5">
    <location>
        <begin position="288"/>
        <end position="310"/>
    </location>
</feature>
<dbReference type="AlphaFoldDB" id="A0A0A1SST3"/>
<feature type="transmembrane region" description="Helical" evidence="5">
    <location>
        <begin position="109"/>
        <end position="126"/>
    </location>
</feature>
<evidence type="ECO:0000256" key="2">
    <source>
        <dbReference type="ARBA" id="ARBA00022692"/>
    </source>
</evidence>
<comment type="subcellular location">
    <subcellularLocation>
        <location evidence="1">Membrane</location>
        <topology evidence="1">Multi-pass membrane protein</topology>
    </subcellularLocation>
</comment>
<dbReference type="GO" id="GO:0015171">
    <property type="term" value="F:amino acid transmembrane transporter activity"/>
    <property type="evidence" value="ECO:0007669"/>
    <property type="project" value="TreeGrafter"/>
</dbReference>
<organism evidence="7 8">
    <name type="scientific">[Torrubiella] hemipterigena</name>
    <dbReference type="NCBI Taxonomy" id="1531966"/>
    <lineage>
        <taxon>Eukaryota</taxon>
        <taxon>Fungi</taxon>
        <taxon>Dikarya</taxon>
        <taxon>Ascomycota</taxon>
        <taxon>Pezizomycotina</taxon>
        <taxon>Sordariomycetes</taxon>
        <taxon>Hypocreomycetidae</taxon>
        <taxon>Hypocreales</taxon>
        <taxon>Clavicipitaceae</taxon>
        <taxon>Clavicipitaceae incertae sedis</taxon>
        <taxon>'Torrubiella' clade</taxon>
    </lineage>
</organism>
<dbReference type="Gene3D" id="1.20.1740.10">
    <property type="entry name" value="Amino acid/polyamine transporter I"/>
    <property type="match status" value="1"/>
</dbReference>
<feature type="transmembrane region" description="Helical" evidence="5">
    <location>
        <begin position="37"/>
        <end position="56"/>
    </location>
</feature>
<sequence>MSLLTYFVLTSITEMAAFMPVRGASMSYEAQRFVSPSLGFAMGWLYVYAYAIIIPFELTAVTLQIQFWNTSVNMGVWNTLALVVVVVINVLSVRVYGDSETVFAGMKQLTIFGLLILSVVLFWGGGPTHDRIAFRYWETPGATKTMLADGDSGRFIAALSSLIASVLPFTFTAEMMATTAGEVQTPRKTIPKMQLHFVLRLFLFFIGSALSTSIICPHDNENLLGGGVAASPWIIGLRLAGTNTLDVVLSVAFILATISAANTVDFLSSRCLQALAMEGNAPSIFKRCNAQGTPIYAVAAVSMVGLLVYLNLSAGGENVFNWLINLVNMGGFLSWCGSSIVYLRFDKACNIQSVVTTKLAKRSFLQPYASWFALVTFALLGLLNGFTVFFPSEGSATNFLSAYLGLPVFLACYFIH</sequence>
<feature type="transmembrane region" description="Helical" evidence="5">
    <location>
        <begin position="76"/>
        <end position="97"/>
    </location>
</feature>
<dbReference type="EMBL" id="CDHN01000001">
    <property type="protein sequence ID" value="CEJ81161.1"/>
    <property type="molecule type" value="Genomic_DNA"/>
</dbReference>
<gene>
    <name evidence="7" type="ORF">VHEMI01305</name>
</gene>
<keyword evidence="8" id="KW-1185">Reference proteome</keyword>
<dbReference type="InterPro" id="IPR004841">
    <property type="entry name" value="AA-permease/SLC12A_dom"/>
</dbReference>
<evidence type="ECO:0000256" key="5">
    <source>
        <dbReference type="SAM" id="Phobius"/>
    </source>
</evidence>
<evidence type="ECO:0000313" key="8">
    <source>
        <dbReference type="Proteomes" id="UP000039046"/>
    </source>
</evidence>
<feature type="transmembrane region" description="Helical" evidence="5">
    <location>
        <begin position="6"/>
        <end position="25"/>
    </location>
</feature>
<evidence type="ECO:0000256" key="4">
    <source>
        <dbReference type="ARBA" id="ARBA00023136"/>
    </source>
</evidence>
<evidence type="ECO:0000256" key="1">
    <source>
        <dbReference type="ARBA" id="ARBA00004141"/>
    </source>
</evidence>
<accession>A0A0A1SST3</accession>
<keyword evidence="3 5" id="KW-1133">Transmembrane helix</keyword>
<feature type="transmembrane region" description="Helical" evidence="5">
    <location>
        <begin position="197"/>
        <end position="215"/>
    </location>
</feature>
<feature type="domain" description="Amino acid permease/ SLC12A" evidence="6">
    <location>
        <begin position="2"/>
        <end position="416"/>
    </location>
</feature>
<dbReference type="HOGENOM" id="CLU_007946_12_1_1"/>
<dbReference type="Proteomes" id="UP000039046">
    <property type="component" value="Unassembled WGS sequence"/>
</dbReference>
<dbReference type="OrthoDB" id="3900342at2759"/>